<proteinExistence type="predicted"/>
<dbReference type="Gene3D" id="3.90.75.10">
    <property type="entry name" value="Homing Intron 3 (I-ppo) Encoded Endonuclease, Chain A"/>
    <property type="match status" value="1"/>
</dbReference>
<keyword evidence="3" id="KW-1185">Reference proteome</keyword>
<keyword evidence="2" id="KW-0255">Endonuclease</keyword>
<evidence type="ECO:0000313" key="3">
    <source>
        <dbReference type="Proteomes" id="UP000505377"/>
    </source>
</evidence>
<reference evidence="2 3" key="1">
    <citation type="submission" date="2020-05" db="EMBL/GenBank/DDBJ databases">
        <authorList>
            <person name="Mo P."/>
        </authorList>
    </citation>
    <scope>NUCLEOTIDE SEQUENCE [LARGE SCALE GENOMIC DNA]</scope>
    <source>
        <strain evidence="2 3">Gen01</strain>
    </source>
</reference>
<accession>A0A6M6JIE5</accession>
<organism evidence="2 3">
    <name type="scientific">Pseudonocardia broussonetiae</name>
    <dbReference type="NCBI Taxonomy" id="2736640"/>
    <lineage>
        <taxon>Bacteria</taxon>
        <taxon>Bacillati</taxon>
        <taxon>Actinomycetota</taxon>
        <taxon>Actinomycetes</taxon>
        <taxon>Pseudonocardiales</taxon>
        <taxon>Pseudonocardiaceae</taxon>
        <taxon>Pseudonocardia</taxon>
    </lineage>
</organism>
<dbReference type="Pfam" id="PF13392">
    <property type="entry name" value="HNH_3"/>
    <property type="match status" value="1"/>
</dbReference>
<dbReference type="KEGG" id="pbro:HOP40_13365"/>
<keyword evidence="2" id="KW-0378">Hydrolase</keyword>
<evidence type="ECO:0000313" key="2">
    <source>
        <dbReference type="EMBL" id="QJY46687.1"/>
    </source>
</evidence>
<dbReference type="GO" id="GO:0004519">
    <property type="term" value="F:endonuclease activity"/>
    <property type="evidence" value="ECO:0007669"/>
    <property type="project" value="UniProtKB-KW"/>
</dbReference>
<evidence type="ECO:0000259" key="1">
    <source>
        <dbReference type="Pfam" id="PF13392"/>
    </source>
</evidence>
<dbReference type="EMBL" id="CP053564">
    <property type="protein sequence ID" value="QJY46687.1"/>
    <property type="molecule type" value="Genomic_DNA"/>
</dbReference>
<dbReference type="AlphaFoldDB" id="A0A6M6JIE5"/>
<gene>
    <name evidence="2" type="ORF">HOP40_13365</name>
</gene>
<keyword evidence="2" id="KW-0540">Nuclease</keyword>
<protein>
    <submittedName>
        <fullName evidence="2">HNH endonuclease</fullName>
    </submittedName>
</protein>
<dbReference type="Proteomes" id="UP000505377">
    <property type="component" value="Chromosome"/>
</dbReference>
<name>A0A6M6JIE5_9PSEU</name>
<dbReference type="InterPro" id="IPR003615">
    <property type="entry name" value="HNH_nuc"/>
</dbReference>
<dbReference type="InterPro" id="IPR044925">
    <property type="entry name" value="His-Me_finger_sf"/>
</dbReference>
<dbReference type="SUPFAM" id="SSF54060">
    <property type="entry name" value="His-Me finger endonucleases"/>
    <property type="match status" value="1"/>
</dbReference>
<feature type="domain" description="HNH nuclease" evidence="1">
    <location>
        <begin position="63"/>
        <end position="106"/>
    </location>
</feature>
<sequence length="170" mass="19267">MPLISAHYEPNVPVQGCPSSERYLAEAGAGRDRTECWPWPGGLSSYGYGRFLLERRFRWASVGAHRVSLERHLGRRLLPTEQACHRCDNPSCVNPTHLFVGTNADNCRDMRLKQRQKKKLTDAQVLELRARYAAGGVLQRELGDEYGIGQSYVSTLVRGDWTTGQPRPRR</sequence>
<dbReference type="RefSeq" id="WP_172158292.1">
    <property type="nucleotide sequence ID" value="NZ_CP053564.1"/>
</dbReference>
<dbReference type="InterPro" id="IPR044930">
    <property type="entry name" value="Homing_endonuclease_His-Me"/>
</dbReference>